<feature type="domain" description="VTT" evidence="4">
    <location>
        <begin position="29"/>
        <end position="155"/>
    </location>
</feature>
<feature type="transmembrane region" description="Helical" evidence="2">
    <location>
        <begin position="370"/>
        <end position="393"/>
    </location>
</feature>
<feature type="transmembrane region" description="Helical" evidence="2">
    <location>
        <begin position="306"/>
        <end position="325"/>
    </location>
</feature>
<keyword evidence="2" id="KW-0472">Membrane</keyword>
<dbReference type="Proteomes" id="UP000287156">
    <property type="component" value="Unassembled WGS sequence"/>
</dbReference>
<dbReference type="PANTHER" id="PTHR42709:SF9">
    <property type="entry name" value="ALKALINE PHOSPHATASE LIKE PROTEIN"/>
    <property type="match status" value="1"/>
</dbReference>
<feature type="transmembrane region" description="Helical" evidence="2">
    <location>
        <begin position="171"/>
        <end position="189"/>
    </location>
</feature>
<feature type="transmembrane region" description="Helical" evidence="2">
    <location>
        <begin position="49"/>
        <end position="71"/>
    </location>
</feature>
<evidence type="ECO:0000259" key="4">
    <source>
        <dbReference type="Pfam" id="PF09335"/>
    </source>
</evidence>
<reference evidence="5" key="1">
    <citation type="submission" date="2018-12" db="EMBL/GenBank/DDBJ databases">
        <authorList>
            <person name="Sun L."/>
            <person name="Chen Z."/>
        </authorList>
    </citation>
    <scope>NUCLEOTIDE SEQUENCE [LARGE SCALE GENOMIC DNA]</scope>
    <source>
        <strain evidence="5">3-2-2</strain>
    </source>
</reference>
<keyword evidence="6" id="KW-1185">Reference proteome</keyword>
<evidence type="ECO:0000256" key="1">
    <source>
        <dbReference type="ARBA" id="ARBA00010792"/>
    </source>
</evidence>
<dbReference type="InterPro" id="IPR036938">
    <property type="entry name" value="PAP2/HPO_sf"/>
</dbReference>
<gene>
    <name evidence="5" type="ORF">D4T97_003730</name>
</gene>
<dbReference type="InterPro" id="IPR000326">
    <property type="entry name" value="PAP2/HPO"/>
</dbReference>
<dbReference type="PANTHER" id="PTHR42709">
    <property type="entry name" value="ALKALINE PHOSPHATASE LIKE PROTEIN"/>
    <property type="match status" value="1"/>
</dbReference>
<comment type="similarity">
    <text evidence="1">Belongs to the DedA family.</text>
</comment>
<sequence length="438" mass="49991">MQLLTGLIEHFGYTVLFMSLMLELIALPLPGEFLMGYAGVLVFQGKMNWTVSILIAGTGSCTGMTLSYLIGHKLGAPFFYKHGHRIHFGPERLEKTSSWFKRHGNKLLIIAYFIPGIRHVTGYFSGITRLRFSTYSIYAFTGAFIWTSTFISLGKLLGPQWEQFHTSIKKYLLLGSIFLLIIFTMGYLLKTYKLKIKVLLLLGLGKGAQRFQSLRRLRFLIGAITVIFLTFVIIMGSLIENYLNNEFKQFDDLVMTLIPLIFNEKWGVWMKYFGMFSSVKALISLVVFSVIWILIRGTEKRIESSFLLIIVIGGEIYEEGIRRLFHHLHPVHALLPKYVLYPFPSEQTLTAFVLYGFSAYLLIRHLKKGAFNILIIIMTGITIMMVGLSRIYFLQQSPSDVVAGYVFGGVWLSLNILILEVFRFSHKLGNMPDFEAGE</sequence>
<evidence type="ECO:0000313" key="5">
    <source>
        <dbReference type="EMBL" id="RST77594.1"/>
    </source>
</evidence>
<feature type="transmembrane region" description="Helical" evidence="2">
    <location>
        <begin position="219"/>
        <end position="239"/>
    </location>
</feature>
<feature type="transmembrane region" description="Helical" evidence="2">
    <location>
        <begin position="405"/>
        <end position="422"/>
    </location>
</feature>
<dbReference type="InterPro" id="IPR051311">
    <property type="entry name" value="DedA_domain"/>
</dbReference>
<accession>A0A429Y8F9</accession>
<organism evidence="5 6">
    <name type="scientific">Siminovitchia acidinfaciens</name>
    <dbReference type="NCBI Taxonomy" id="2321395"/>
    <lineage>
        <taxon>Bacteria</taxon>
        <taxon>Bacillati</taxon>
        <taxon>Bacillota</taxon>
        <taxon>Bacilli</taxon>
        <taxon>Bacillales</taxon>
        <taxon>Bacillaceae</taxon>
        <taxon>Siminovitchia</taxon>
    </lineage>
</organism>
<dbReference type="InterPro" id="IPR032816">
    <property type="entry name" value="VTT_dom"/>
</dbReference>
<dbReference type="OrthoDB" id="9782291at2"/>
<dbReference type="GO" id="GO:0005886">
    <property type="term" value="C:plasma membrane"/>
    <property type="evidence" value="ECO:0007669"/>
    <property type="project" value="TreeGrafter"/>
</dbReference>
<dbReference type="Gene3D" id="1.20.144.10">
    <property type="entry name" value="Phosphatidic acid phosphatase type 2/haloperoxidase"/>
    <property type="match status" value="1"/>
</dbReference>
<feature type="transmembrane region" description="Helical" evidence="2">
    <location>
        <begin position="272"/>
        <end position="294"/>
    </location>
</feature>
<dbReference type="EMBL" id="QYTV02000001">
    <property type="protein sequence ID" value="RST77594.1"/>
    <property type="molecule type" value="Genomic_DNA"/>
</dbReference>
<feature type="domain" description="Phosphatidic acid phosphatase type 2/haloperoxidase" evidence="3">
    <location>
        <begin position="340"/>
        <end position="414"/>
    </location>
</feature>
<feature type="transmembrane region" description="Helical" evidence="2">
    <location>
        <begin position="345"/>
        <end position="363"/>
    </location>
</feature>
<keyword evidence="2" id="KW-1133">Transmembrane helix</keyword>
<evidence type="ECO:0000256" key="2">
    <source>
        <dbReference type="SAM" id="Phobius"/>
    </source>
</evidence>
<dbReference type="Pfam" id="PF01569">
    <property type="entry name" value="PAP2"/>
    <property type="match status" value="1"/>
</dbReference>
<keyword evidence="2" id="KW-0812">Transmembrane</keyword>
<evidence type="ECO:0000259" key="3">
    <source>
        <dbReference type="Pfam" id="PF01569"/>
    </source>
</evidence>
<comment type="caution">
    <text evidence="5">The sequence shown here is derived from an EMBL/GenBank/DDBJ whole genome shotgun (WGS) entry which is preliminary data.</text>
</comment>
<dbReference type="RefSeq" id="WP_126047745.1">
    <property type="nucleotide sequence ID" value="NZ_QYTV02000001.1"/>
</dbReference>
<dbReference type="SUPFAM" id="SSF48317">
    <property type="entry name" value="Acid phosphatase/Vanadium-dependent haloperoxidase"/>
    <property type="match status" value="1"/>
</dbReference>
<evidence type="ECO:0000313" key="6">
    <source>
        <dbReference type="Proteomes" id="UP000287156"/>
    </source>
</evidence>
<dbReference type="AlphaFoldDB" id="A0A429Y8F9"/>
<dbReference type="Pfam" id="PF09335">
    <property type="entry name" value="VTT_dom"/>
    <property type="match status" value="1"/>
</dbReference>
<name>A0A429Y8F9_9BACI</name>
<proteinExistence type="inferred from homology"/>
<protein>
    <submittedName>
        <fullName evidence="5">Phosphatase PAP2 family protein</fullName>
    </submittedName>
</protein>
<feature type="transmembrane region" description="Helical" evidence="2">
    <location>
        <begin position="132"/>
        <end position="151"/>
    </location>
</feature>